<feature type="compositionally biased region" description="Acidic residues" evidence="1">
    <location>
        <begin position="81"/>
        <end position="90"/>
    </location>
</feature>
<proteinExistence type="predicted"/>
<evidence type="ECO:0000256" key="1">
    <source>
        <dbReference type="SAM" id="MobiDB-lite"/>
    </source>
</evidence>
<keyword evidence="3" id="KW-1185">Reference proteome</keyword>
<accession>A0ABD5YWQ5</accession>
<name>A0ABD5YWQ5_9EURY</name>
<evidence type="ECO:0000313" key="2">
    <source>
        <dbReference type="EMBL" id="MFC7192656.1"/>
    </source>
</evidence>
<dbReference type="AlphaFoldDB" id="A0ABD5YWQ5"/>
<reference evidence="2 3" key="1">
    <citation type="journal article" date="2019" name="Int. J. Syst. Evol. Microbiol.">
        <title>The Global Catalogue of Microorganisms (GCM) 10K type strain sequencing project: providing services to taxonomists for standard genome sequencing and annotation.</title>
        <authorList>
            <consortium name="The Broad Institute Genomics Platform"/>
            <consortium name="The Broad Institute Genome Sequencing Center for Infectious Disease"/>
            <person name="Wu L."/>
            <person name="Ma J."/>
        </authorList>
    </citation>
    <scope>NUCLEOTIDE SEQUENCE [LARGE SCALE GENOMIC DNA]</scope>
    <source>
        <strain evidence="2 3">RDMS1</strain>
    </source>
</reference>
<sequence>MEIFTNAAAYPDDGGRKIKRPVIPDYEFEGDLADVERDIIVVPETPRDDDGQKERLTPADLALCREGEPNVPLTKILDDNEQSFSEEEMTEPPSANLKDGMQEMF</sequence>
<dbReference type="GeneID" id="76202355"/>
<dbReference type="EMBL" id="JBHTAX010000005">
    <property type="protein sequence ID" value="MFC7192656.1"/>
    <property type="molecule type" value="Genomic_DNA"/>
</dbReference>
<organism evidence="2 3">
    <name type="scientific">Halocatena marina</name>
    <dbReference type="NCBI Taxonomy" id="2934937"/>
    <lineage>
        <taxon>Archaea</taxon>
        <taxon>Methanobacteriati</taxon>
        <taxon>Methanobacteriota</taxon>
        <taxon>Stenosarchaea group</taxon>
        <taxon>Halobacteria</taxon>
        <taxon>Halobacteriales</taxon>
        <taxon>Natronomonadaceae</taxon>
        <taxon>Halocatena</taxon>
    </lineage>
</organism>
<comment type="caution">
    <text evidence="2">The sequence shown here is derived from an EMBL/GenBank/DDBJ whole genome shotgun (WGS) entry which is preliminary data.</text>
</comment>
<feature type="region of interest" description="Disordered" evidence="1">
    <location>
        <begin position="81"/>
        <end position="105"/>
    </location>
</feature>
<protein>
    <submittedName>
        <fullName evidence="2">Uncharacterized protein</fullName>
    </submittedName>
</protein>
<dbReference type="Proteomes" id="UP001596417">
    <property type="component" value="Unassembled WGS sequence"/>
</dbReference>
<evidence type="ECO:0000313" key="3">
    <source>
        <dbReference type="Proteomes" id="UP001596417"/>
    </source>
</evidence>
<gene>
    <name evidence="2" type="ORF">ACFQL7_24515</name>
</gene>
<dbReference type="RefSeq" id="WP_264556658.1">
    <property type="nucleotide sequence ID" value="NZ_CP109981.1"/>
</dbReference>